<dbReference type="PANTHER" id="PTHR30535:SF34">
    <property type="entry name" value="MOLYBDATE-BINDING PROTEIN MOLA"/>
    <property type="match status" value="1"/>
</dbReference>
<dbReference type="AlphaFoldDB" id="A0A9D2ANP1"/>
<proteinExistence type="predicted"/>
<feature type="chain" id="PRO_5039240577" evidence="1">
    <location>
        <begin position="20"/>
        <end position="384"/>
    </location>
</feature>
<evidence type="ECO:0000256" key="1">
    <source>
        <dbReference type="SAM" id="SignalP"/>
    </source>
</evidence>
<dbReference type="InterPro" id="IPR050902">
    <property type="entry name" value="ABC_Transporter_SBP"/>
</dbReference>
<evidence type="ECO:0000313" key="3">
    <source>
        <dbReference type="EMBL" id="HIX44617.1"/>
    </source>
</evidence>
<comment type="caution">
    <text evidence="3">The sequence shown here is derived from an EMBL/GenBank/DDBJ whole genome shotgun (WGS) entry which is preliminary data.</text>
</comment>
<dbReference type="GO" id="GO:0071281">
    <property type="term" value="P:cellular response to iron ion"/>
    <property type="evidence" value="ECO:0007669"/>
    <property type="project" value="TreeGrafter"/>
</dbReference>
<dbReference type="PROSITE" id="PS51257">
    <property type="entry name" value="PROKAR_LIPOPROTEIN"/>
    <property type="match status" value="1"/>
</dbReference>
<gene>
    <name evidence="3" type="ORF">H9982_00175</name>
</gene>
<name>A0A9D2ANP1_9BACT</name>
<reference evidence="3" key="1">
    <citation type="journal article" date="2021" name="PeerJ">
        <title>Extensive microbial diversity within the chicken gut microbiome revealed by metagenomics and culture.</title>
        <authorList>
            <person name="Gilroy R."/>
            <person name="Ravi A."/>
            <person name="Getino M."/>
            <person name="Pursley I."/>
            <person name="Horton D.L."/>
            <person name="Alikhan N.F."/>
            <person name="Baker D."/>
            <person name="Gharbi K."/>
            <person name="Hall N."/>
            <person name="Watson M."/>
            <person name="Adriaenssens E.M."/>
            <person name="Foster-Nyarko E."/>
            <person name="Jarju S."/>
            <person name="Secka A."/>
            <person name="Antonio M."/>
            <person name="Oren A."/>
            <person name="Chaudhuri R.R."/>
            <person name="La Ragione R."/>
            <person name="Hildebrand F."/>
            <person name="Pallen M.J."/>
        </authorList>
    </citation>
    <scope>NUCLEOTIDE SEQUENCE</scope>
    <source>
        <strain evidence="3">ChiHjej12B11-16260</strain>
    </source>
</reference>
<evidence type="ECO:0000259" key="2">
    <source>
        <dbReference type="PROSITE" id="PS50983"/>
    </source>
</evidence>
<protein>
    <submittedName>
        <fullName evidence="3">ABC transporter substrate-binding protein</fullName>
    </submittedName>
</protein>
<dbReference type="Proteomes" id="UP000824246">
    <property type="component" value="Unassembled WGS sequence"/>
</dbReference>
<dbReference type="SUPFAM" id="SSF53807">
    <property type="entry name" value="Helical backbone' metal receptor"/>
    <property type="match status" value="1"/>
</dbReference>
<feature type="domain" description="Fe/B12 periplasmic-binding" evidence="2">
    <location>
        <begin position="101"/>
        <end position="369"/>
    </location>
</feature>
<organism evidence="3 4">
    <name type="scientific">Candidatus Barnesiella excrementipullorum</name>
    <dbReference type="NCBI Taxonomy" id="2838479"/>
    <lineage>
        <taxon>Bacteria</taxon>
        <taxon>Pseudomonadati</taxon>
        <taxon>Bacteroidota</taxon>
        <taxon>Bacteroidia</taxon>
        <taxon>Bacteroidales</taxon>
        <taxon>Barnesiellaceae</taxon>
        <taxon>Barnesiella</taxon>
    </lineage>
</organism>
<reference evidence="3" key="2">
    <citation type="submission" date="2021-04" db="EMBL/GenBank/DDBJ databases">
        <authorList>
            <person name="Gilroy R."/>
        </authorList>
    </citation>
    <scope>NUCLEOTIDE SEQUENCE</scope>
    <source>
        <strain evidence="3">ChiHjej12B11-16260</strain>
    </source>
</reference>
<dbReference type="Gene3D" id="3.40.50.1980">
    <property type="entry name" value="Nitrogenase molybdenum iron protein domain"/>
    <property type="match status" value="2"/>
</dbReference>
<keyword evidence="1" id="KW-0732">Signal</keyword>
<evidence type="ECO:0000313" key="4">
    <source>
        <dbReference type="Proteomes" id="UP000824246"/>
    </source>
</evidence>
<dbReference type="PANTHER" id="PTHR30535">
    <property type="entry name" value="VITAMIN B12-BINDING PROTEIN"/>
    <property type="match status" value="1"/>
</dbReference>
<dbReference type="PROSITE" id="PS50983">
    <property type="entry name" value="FE_B12_PBP"/>
    <property type="match status" value="1"/>
</dbReference>
<feature type="signal peptide" evidence="1">
    <location>
        <begin position="1"/>
        <end position="19"/>
    </location>
</feature>
<accession>A0A9D2ANP1</accession>
<dbReference type="EMBL" id="DXFB01000004">
    <property type="protein sequence ID" value="HIX44617.1"/>
    <property type="molecule type" value="Genomic_DNA"/>
</dbReference>
<sequence>MKRLALRLAIFAAAISMLAATGGCSARKSEKGKGDDTAQQLLPVKYARGFKLSQGDGYICAELTDPWDTTRLLERYILVHKDSALPERLPQGRVVRVPLENTLVFSSVHCSLLQELGKGDAIGGVCDSRYIYSDSLQKRLREGRLVDAGSSLTPDMERILAMQPEAILLSPYENSGYGRLQKTGIPVIECADYLETSPLGRAEWMRLFGLLYGCAAQADSLFYTVEKAYTDVKERIATVSDRPSVISERRTGAVWYMPGGKSYMATLFADAGGSYPWHDNNDVGSMPLSFENVLEKGRNADFWFIKYNAPNKMTYADLAAEYAPYRHFKAFAERRIFACNSDKCPYYEETPFHPDRLLQDFAAIFHPELFGAYTPYYFHPLSSE</sequence>
<dbReference type="InterPro" id="IPR002491">
    <property type="entry name" value="ABC_transptr_periplasmic_BD"/>
</dbReference>
<dbReference type="Pfam" id="PF01497">
    <property type="entry name" value="Peripla_BP_2"/>
    <property type="match status" value="1"/>
</dbReference>